<proteinExistence type="predicted"/>
<comment type="caution">
    <text evidence="2">The sequence shown here is derived from an EMBL/GenBank/DDBJ whole genome shotgun (WGS) entry which is preliminary data.</text>
</comment>
<dbReference type="OrthoDB" id="1202948at2"/>
<dbReference type="RefSeq" id="WP_105014674.1">
    <property type="nucleotide sequence ID" value="NZ_MSCN01000001.1"/>
</dbReference>
<sequence length="77" mass="8647">MAENTKRTSAENITKNNSGDKPEPNLHPLKGTVKEGYKDKDSNKNRLQGIDKEKLEKQVHSATDNSIKRIADKIQNS</sequence>
<evidence type="ECO:0000313" key="2">
    <source>
        <dbReference type="EMBL" id="PQJ78093.1"/>
    </source>
</evidence>
<name>A0A2S7WKJ4_9FLAO</name>
<keyword evidence="3" id="KW-1185">Reference proteome</keyword>
<gene>
    <name evidence="2" type="ORF">BTO18_02295</name>
</gene>
<organism evidence="2 3">
    <name type="scientific">Polaribacter porphyrae</name>
    <dbReference type="NCBI Taxonomy" id="1137780"/>
    <lineage>
        <taxon>Bacteria</taxon>
        <taxon>Pseudomonadati</taxon>
        <taxon>Bacteroidota</taxon>
        <taxon>Flavobacteriia</taxon>
        <taxon>Flavobacteriales</taxon>
        <taxon>Flavobacteriaceae</taxon>
    </lineage>
</organism>
<feature type="compositionally biased region" description="Basic and acidic residues" evidence="1">
    <location>
        <begin position="32"/>
        <end position="59"/>
    </location>
</feature>
<evidence type="ECO:0000313" key="3">
    <source>
        <dbReference type="Proteomes" id="UP000238882"/>
    </source>
</evidence>
<dbReference type="AlphaFoldDB" id="A0A2S7WKJ4"/>
<protein>
    <submittedName>
        <fullName evidence="2">Uncharacterized protein</fullName>
    </submittedName>
</protein>
<reference evidence="2 3" key="1">
    <citation type="submission" date="2016-12" db="EMBL/GenBank/DDBJ databases">
        <title>Trade-off between light-utilization and light-protection in marine flavobacteria.</title>
        <authorList>
            <person name="Kumagai Y."/>
            <person name="Yoshizawa S."/>
            <person name="Kogure K."/>
            <person name="Iwasaki W."/>
        </authorList>
    </citation>
    <scope>NUCLEOTIDE SEQUENCE [LARGE SCALE GENOMIC DNA]</scope>
    <source>
        <strain evidence="2 3">NBRC 108759</strain>
    </source>
</reference>
<feature type="compositionally biased region" description="Basic and acidic residues" evidence="1">
    <location>
        <begin position="66"/>
        <end position="77"/>
    </location>
</feature>
<feature type="region of interest" description="Disordered" evidence="1">
    <location>
        <begin position="1"/>
        <end position="77"/>
    </location>
</feature>
<dbReference type="Proteomes" id="UP000238882">
    <property type="component" value="Unassembled WGS sequence"/>
</dbReference>
<accession>A0A2S7WKJ4</accession>
<dbReference type="EMBL" id="MSCN01000001">
    <property type="protein sequence ID" value="PQJ78093.1"/>
    <property type="molecule type" value="Genomic_DNA"/>
</dbReference>
<evidence type="ECO:0000256" key="1">
    <source>
        <dbReference type="SAM" id="MobiDB-lite"/>
    </source>
</evidence>